<evidence type="ECO:0000313" key="2">
    <source>
        <dbReference type="Proteomes" id="UP000548582"/>
    </source>
</evidence>
<gene>
    <name evidence="1" type="ORF">GWK16_09565</name>
</gene>
<keyword evidence="2" id="KW-1185">Reference proteome</keyword>
<comment type="caution">
    <text evidence="1">The sequence shown here is derived from an EMBL/GenBank/DDBJ whole genome shotgun (WGS) entry which is preliminary data.</text>
</comment>
<name>A0A848ED99_9PROT</name>
<sequence length="393" mass="44199">MRDLLRWVARQLDRLAYYAYRAGIKLAQQPQVLQERHPQILSDEVCTPATGKAFAIVVKYAAFRVGEDFLDLLATLRRQGVNAVVVCNGRPRPAELEQLRAAAHRILIRPNVGRDMGAYRAASLHLQGLAAGRMLYFNDSIFYLRGPELEDMVGRLTDSAYDVVGTFENHEYYHHVGSFAFGVSGEVFADPRVAAFWERYKPYDLRPHAIVRGEIGLAECVKKAGYRIDVVYSAERLAERLDAMALDELAALLRFLPTQLRSTSPATLLGRPEATARALRGLRVEPSAGQAPSSIEQLAGRMEREALVNEIMRSFVNTSQVHFGFGVFHRVMGAPLVKKDLLARGVFLEHEIARILELLPAGQRSEILRELVTRGRPVRMNWIRRFKTAHGLV</sequence>
<reference evidence="1 2" key="1">
    <citation type="submission" date="2020-03" db="EMBL/GenBank/DDBJ databases">
        <authorList>
            <person name="Sun Q."/>
        </authorList>
    </citation>
    <scope>NUCLEOTIDE SEQUENCE [LARGE SCALE GENOMIC DNA]</scope>
    <source>
        <strain evidence="1 2">JC162</strain>
    </source>
</reference>
<accession>A0A848ED99</accession>
<dbReference type="AlphaFoldDB" id="A0A848ED99"/>
<protein>
    <submittedName>
        <fullName evidence="1">Lipopolysaccharide biosynthesis protein</fullName>
    </submittedName>
</protein>
<dbReference type="Proteomes" id="UP000548582">
    <property type="component" value="Unassembled WGS sequence"/>
</dbReference>
<organism evidence="1 2">
    <name type="scientific">Neoroseomonas marina</name>
    <dbReference type="NCBI Taxonomy" id="1232220"/>
    <lineage>
        <taxon>Bacteria</taxon>
        <taxon>Pseudomonadati</taxon>
        <taxon>Pseudomonadota</taxon>
        <taxon>Alphaproteobacteria</taxon>
        <taxon>Acetobacterales</taxon>
        <taxon>Acetobacteraceae</taxon>
        <taxon>Neoroseomonas</taxon>
    </lineage>
</organism>
<proteinExistence type="predicted"/>
<evidence type="ECO:0000313" key="1">
    <source>
        <dbReference type="EMBL" id="NMJ41487.1"/>
    </source>
</evidence>
<dbReference type="RefSeq" id="WP_170053676.1">
    <property type="nucleotide sequence ID" value="NZ_JABBKX010000002.1"/>
</dbReference>
<dbReference type="EMBL" id="JABBKX010000002">
    <property type="protein sequence ID" value="NMJ41487.1"/>
    <property type="molecule type" value="Genomic_DNA"/>
</dbReference>